<dbReference type="EMBL" id="AWVH01000030">
    <property type="protein sequence ID" value="ERJ93138.1"/>
    <property type="molecule type" value="Genomic_DNA"/>
</dbReference>
<dbReference type="CDD" id="cd01335">
    <property type="entry name" value="Radical_SAM"/>
    <property type="match status" value="1"/>
</dbReference>
<dbReference type="Pfam" id="PF04055">
    <property type="entry name" value="Radical_SAM"/>
    <property type="match status" value="1"/>
</dbReference>
<comment type="cofactor">
    <cofactor evidence="1">
        <name>[4Fe-4S] cluster</name>
        <dbReference type="ChEBI" id="CHEBI:49883"/>
    </cofactor>
</comment>
<evidence type="ECO:0000256" key="3">
    <source>
        <dbReference type="ARBA" id="ARBA00022490"/>
    </source>
</evidence>
<dbReference type="GO" id="GO:0005840">
    <property type="term" value="C:ribosome"/>
    <property type="evidence" value="ECO:0007669"/>
    <property type="project" value="UniProtKB-KW"/>
</dbReference>
<keyword evidence="5" id="KW-0949">S-adenosyl-L-methionine</keyword>
<accession>A0ABN0NYZ6</accession>
<keyword evidence="4" id="KW-0808">Transferase</keyword>
<dbReference type="SUPFAM" id="SSF102114">
    <property type="entry name" value="Radical SAM enzymes"/>
    <property type="match status" value="1"/>
</dbReference>
<feature type="domain" description="Radical SAM core" evidence="10">
    <location>
        <begin position="141"/>
        <end position="383"/>
    </location>
</feature>
<dbReference type="SFLD" id="SFLDS00029">
    <property type="entry name" value="Radical_SAM"/>
    <property type="match status" value="1"/>
</dbReference>
<name>A0ABN0NYZ6_TRELE</name>
<evidence type="ECO:0000313" key="12">
    <source>
        <dbReference type="Proteomes" id="UP000016649"/>
    </source>
</evidence>
<dbReference type="InterPro" id="IPR038135">
    <property type="entry name" value="Methylthiotransferase_N_sf"/>
</dbReference>
<keyword evidence="11" id="KW-0689">Ribosomal protein</keyword>
<keyword evidence="3" id="KW-0963">Cytoplasm</keyword>
<dbReference type="Gene3D" id="2.40.50.140">
    <property type="entry name" value="Nucleic acid-binding proteins"/>
    <property type="match status" value="1"/>
</dbReference>
<dbReference type="InterPro" id="IPR005840">
    <property type="entry name" value="Ribosomal_uS12_MeSTrfase_RimO"/>
</dbReference>
<dbReference type="Proteomes" id="UP000016649">
    <property type="component" value="Unassembled WGS sequence"/>
</dbReference>
<dbReference type="InterPro" id="IPR012340">
    <property type="entry name" value="NA-bd_OB-fold"/>
</dbReference>
<dbReference type="InterPro" id="IPR007197">
    <property type="entry name" value="rSAM"/>
</dbReference>
<keyword evidence="6" id="KW-0479">Metal-binding</keyword>
<proteinExistence type="predicted"/>
<evidence type="ECO:0000256" key="5">
    <source>
        <dbReference type="ARBA" id="ARBA00022691"/>
    </source>
</evidence>
<dbReference type="SFLD" id="SFLDG01082">
    <property type="entry name" value="B12-binding_domain_containing"/>
    <property type="match status" value="1"/>
</dbReference>
<dbReference type="NCBIfam" id="TIGR00089">
    <property type="entry name" value="MiaB/RimO family radical SAM methylthiotransferase"/>
    <property type="match status" value="1"/>
</dbReference>
<organism evidence="11 12">
    <name type="scientific">Treponema lecithinolyticum ATCC 700332</name>
    <dbReference type="NCBI Taxonomy" id="1321815"/>
    <lineage>
        <taxon>Bacteria</taxon>
        <taxon>Pseudomonadati</taxon>
        <taxon>Spirochaetota</taxon>
        <taxon>Spirochaetia</taxon>
        <taxon>Spirochaetales</taxon>
        <taxon>Treponemataceae</taxon>
        <taxon>Treponema</taxon>
    </lineage>
</organism>
<dbReference type="PROSITE" id="PS51449">
    <property type="entry name" value="MTTASE_N"/>
    <property type="match status" value="1"/>
</dbReference>
<dbReference type="InterPro" id="IPR005839">
    <property type="entry name" value="Methylthiotransferase"/>
</dbReference>
<dbReference type="SMART" id="SM00729">
    <property type="entry name" value="Elp3"/>
    <property type="match status" value="1"/>
</dbReference>
<dbReference type="InterPro" id="IPR013848">
    <property type="entry name" value="Methylthiotransferase_N"/>
</dbReference>
<evidence type="ECO:0000256" key="7">
    <source>
        <dbReference type="ARBA" id="ARBA00023004"/>
    </source>
</evidence>
<dbReference type="SFLD" id="SFLDG01061">
    <property type="entry name" value="methylthiotransferase"/>
    <property type="match status" value="1"/>
</dbReference>
<evidence type="ECO:0000256" key="1">
    <source>
        <dbReference type="ARBA" id="ARBA00001966"/>
    </source>
</evidence>
<evidence type="ECO:0000256" key="4">
    <source>
        <dbReference type="ARBA" id="ARBA00022679"/>
    </source>
</evidence>
<dbReference type="InterPro" id="IPR023404">
    <property type="entry name" value="rSAM_horseshoe"/>
</dbReference>
<dbReference type="PANTHER" id="PTHR43837:SF1">
    <property type="entry name" value="RIBOSOMAL PROTEIN US12 METHYLTHIOTRANSFERASE RIMO"/>
    <property type="match status" value="1"/>
</dbReference>
<evidence type="ECO:0000256" key="8">
    <source>
        <dbReference type="ARBA" id="ARBA00023014"/>
    </source>
</evidence>
<dbReference type="PROSITE" id="PS01278">
    <property type="entry name" value="MTTASE_RADICAL"/>
    <property type="match status" value="1"/>
</dbReference>
<dbReference type="InterPro" id="IPR020612">
    <property type="entry name" value="Methylthiotransferase_CS"/>
</dbReference>
<evidence type="ECO:0000313" key="11">
    <source>
        <dbReference type="EMBL" id="ERJ93138.1"/>
    </source>
</evidence>
<feature type="domain" description="MTTase N-terminal" evidence="9">
    <location>
        <begin position="6"/>
        <end position="119"/>
    </location>
</feature>
<gene>
    <name evidence="11" type="ORF">HMPREF9193_01138</name>
</gene>
<keyword evidence="2" id="KW-0004">4Fe-4S</keyword>
<dbReference type="Gene3D" id="3.40.50.12160">
    <property type="entry name" value="Methylthiotransferase, N-terminal domain"/>
    <property type="match status" value="1"/>
</dbReference>
<keyword evidence="8" id="KW-0411">Iron-sulfur</keyword>
<dbReference type="InterPro" id="IPR006638">
    <property type="entry name" value="Elp3/MiaA/NifB-like_rSAM"/>
</dbReference>
<keyword evidence="12" id="KW-1185">Reference proteome</keyword>
<dbReference type="InterPro" id="IPR058240">
    <property type="entry name" value="rSAM_sf"/>
</dbReference>
<keyword evidence="7" id="KW-0408">Iron</keyword>
<dbReference type="RefSeq" id="WP_021687349.1">
    <property type="nucleotide sequence ID" value="NZ_KI260566.1"/>
</dbReference>
<evidence type="ECO:0000259" key="10">
    <source>
        <dbReference type="PROSITE" id="PS51918"/>
    </source>
</evidence>
<evidence type="ECO:0000256" key="2">
    <source>
        <dbReference type="ARBA" id="ARBA00022485"/>
    </source>
</evidence>
<evidence type="ECO:0000256" key="6">
    <source>
        <dbReference type="ARBA" id="ARBA00022723"/>
    </source>
</evidence>
<sequence length="507" mass="55621">MHGCAKRFFLDEHGCAKNQVDAELIINRLKKKGWQQTESPENAQLIVVNSCGFIESAKKESLDAVLTARRAYPDAKILLAGCLSQRYAGVFKTELPEADGIFGNGDLSLLDDVVVDIENGKRPVVTAEQKGVCIGERNTLLSFPASVYVKITEGCNNRCSFCAIPLIRGVLRSRSADDIVSEIKTLYDRGIFEFNLIGQDLAAYGCDDAPAGNSAAAEYAKSPSPLSLLLKKISELEGAFWLRLLYIHPDHFPRDILPVLQNDKRILPYFDIPFQSGSTAVLNAMNRSGNAEKYVHLVQDIRKALPDAVLRTTFLCGFPGETDEDAQHTLNFLKTVQPHWSGCFAYSREEDTPAASLKKSIPDKTVQERIRKLQKAQQKITEELLESYIGRTYEVLVEEVVGVQLVSDKKNDDSKKSAGMLTGSAKALEGKAFDGKKAPDFPNATEDQDSAFALARCPFQAPEVDGSCVILLDASNERETNAVFPGARVIVTVVGVRGVDVVGRLCL</sequence>
<dbReference type="PANTHER" id="PTHR43837">
    <property type="entry name" value="RIBOSOMAL PROTEIN S12 METHYLTHIOTRANSFERASE RIMO"/>
    <property type="match status" value="1"/>
</dbReference>
<dbReference type="PROSITE" id="PS51918">
    <property type="entry name" value="RADICAL_SAM"/>
    <property type="match status" value="1"/>
</dbReference>
<evidence type="ECO:0000259" key="9">
    <source>
        <dbReference type="PROSITE" id="PS51449"/>
    </source>
</evidence>
<dbReference type="Pfam" id="PF00919">
    <property type="entry name" value="UPF0004"/>
    <property type="match status" value="1"/>
</dbReference>
<dbReference type="Gene3D" id="3.80.30.20">
    <property type="entry name" value="tm_1862 like domain"/>
    <property type="match status" value="1"/>
</dbReference>
<comment type="caution">
    <text evidence="11">The sequence shown here is derived from an EMBL/GenBank/DDBJ whole genome shotgun (WGS) entry which is preliminary data.</text>
</comment>
<reference evidence="11 12" key="1">
    <citation type="submission" date="2013-08" db="EMBL/GenBank/DDBJ databases">
        <authorList>
            <person name="Weinstock G."/>
            <person name="Sodergren E."/>
            <person name="Wylie T."/>
            <person name="Fulton L."/>
            <person name="Fulton R."/>
            <person name="Fronick C."/>
            <person name="O'Laughlin M."/>
            <person name="Godfrey J."/>
            <person name="Miner T."/>
            <person name="Herter B."/>
            <person name="Appelbaum E."/>
            <person name="Cordes M."/>
            <person name="Lek S."/>
            <person name="Wollam A."/>
            <person name="Pepin K.H."/>
            <person name="Palsikar V.B."/>
            <person name="Mitreva M."/>
            <person name="Wilson R.K."/>
        </authorList>
    </citation>
    <scope>NUCLEOTIDE SEQUENCE [LARGE SCALE GENOMIC DNA]</scope>
    <source>
        <strain evidence="11 12">ATCC 700332</strain>
    </source>
</reference>
<keyword evidence="11" id="KW-0687">Ribonucleoprotein</keyword>
<protein>
    <submittedName>
        <fullName evidence="11">Ribosomal protein S12 methylthiotransferase RimO</fullName>
    </submittedName>
</protein>